<organism evidence="2 3">
    <name type="scientific">Microseira wollei NIES-4236</name>
    <dbReference type="NCBI Taxonomy" id="2530354"/>
    <lineage>
        <taxon>Bacteria</taxon>
        <taxon>Bacillati</taxon>
        <taxon>Cyanobacteriota</taxon>
        <taxon>Cyanophyceae</taxon>
        <taxon>Oscillatoriophycideae</taxon>
        <taxon>Aerosakkonematales</taxon>
        <taxon>Aerosakkonemataceae</taxon>
        <taxon>Microseira</taxon>
    </lineage>
</organism>
<feature type="chain" id="PRO_5043730234" evidence="1">
    <location>
        <begin position="33"/>
        <end position="146"/>
    </location>
</feature>
<comment type="caution">
    <text evidence="2">The sequence shown here is derived from an EMBL/GenBank/DDBJ whole genome shotgun (WGS) entry which is preliminary data.</text>
</comment>
<evidence type="ECO:0000256" key="1">
    <source>
        <dbReference type="SAM" id="SignalP"/>
    </source>
</evidence>
<evidence type="ECO:0000313" key="3">
    <source>
        <dbReference type="Proteomes" id="UP001050975"/>
    </source>
</evidence>
<name>A0AAV3XI44_9CYAN</name>
<reference evidence="2" key="1">
    <citation type="submission" date="2019-10" db="EMBL/GenBank/DDBJ databases">
        <title>Draft genome sequece of Microseira wollei NIES-4236.</title>
        <authorList>
            <person name="Yamaguchi H."/>
            <person name="Suzuki S."/>
            <person name="Kawachi M."/>
        </authorList>
    </citation>
    <scope>NUCLEOTIDE SEQUENCE</scope>
    <source>
        <strain evidence="2">NIES-4236</strain>
    </source>
</reference>
<dbReference type="RefSeq" id="WP_226587459.1">
    <property type="nucleotide sequence ID" value="NZ_BLAY01000114.1"/>
</dbReference>
<feature type="signal peptide" evidence="1">
    <location>
        <begin position="1"/>
        <end position="32"/>
    </location>
</feature>
<dbReference type="AlphaFoldDB" id="A0AAV3XI44"/>
<keyword evidence="1" id="KW-0732">Signal</keyword>
<proteinExistence type="predicted"/>
<dbReference type="EMBL" id="BLAY01000114">
    <property type="protein sequence ID" value="GET41241.1"/>
    <property type="molecule type" value="Genomic_DNA"/>
</dbReference>
<accession>A0AAV3XI44</accession>
<evidence type="ECO:0000313" key="2">
    <source>
        <dbReference type="EMBL" id="GET41241.1"/>
    </source>
</evidence>
<gene>
    <name evidence="2" type="ORF">MiSe_60530</name>
</gene>
<keyword evidence="3" id="KW-1185">Reference proteome</keyword>
<sequence>MQKYRKVKSLRLTLISSLCLGAVVTFATAAHADGSFPDISGTNVWNSTAPIFDRGGGGINPQLVERARRLNQEADQAYKACDAAVLAAQQGGVRGPRQFLRNPENTDAVFPVACQRLNELRQEAVNLRSQLEAAAKSGGSPVFRTW</sequence>
<dbReference type="Proteomes" id="UP001050975">
    <property type="component" value="Unassembled WGS sequence"/>
</dbReference>
<protein>
    <submittedName>
        <fullName evidence="2">Uncharacterized protein</fullName>
    </submittedName>
</protein>